<evidence type="ECO:0000256" key="5">
    <source>
        <dbReference type="HAMAP-Rule" id="MF_00081"/>
    </source>
</evidence>
<dbReference type="EMBL" id="VIGC01000015">
    <property type="protein sequence ID" value="TQE95291.1"/>
    <property type="molecule type" value="Genomic_DNA"/>
</dbReference>
<dbReference type="FunCoup" id="A0A540VEW1">
    <property type="interactions" value="202"/>
</dbReference>
<dbReference type="InterPro" id="IPR036388">
    <property type="entry name" value="WH-like_DNA-bd_sf"/>
</dbReference>
<protein>
    <recommendedName>
        <fullName evidence="5">Heat-inducible transcription repressor HrcA</fullName>
    </recommendedName>
</protein>
<evidence type="ECO:0000313" key="9">
    <source>
        <dbReference type="EMBL" id="TQE95291.1"/>
    </source>
</evidence>
<keyword evidence="2 5" id="KW-0805">Transcription regulation</keyword>
<dbReference type="InterPro" id="IPR029016">
    <property type="entry name" value="GAF-like_dom_sf"/>
</dbReference>
<feature type="domain" description="HTH deoR-type" evidence="8">
    <location>
        <begin position="58"/>
        <end position="85"/>
    </location>
</feature>
<sequence>MRRGREPAEHAGKELQPTTMDADRLTERQRELLRIVVQEYCRSAQPVGSNTIAQNYDLGVSSATIRNDLAALEREGLLTHPHTSAGRIPTDAGYRFFVHNLMFDPELPSAERRNIRIQFRQVRQDLDQWLRLSTAVLARTAQNAAVATAPRASNSRYKHLELVAIHGTKVLLILVLQEGTVKQQLLDLDEPMEQHELSRISNELNDQLAGANVQAIGERYASLTPFAQQVALLVRDIMQRIDRQIDGEIYRDGLVQVLEAPEFAEGENARRIVHVLEERSWLEQIMDEYGDDNADIHVVISGDGRFAQLRDISLVLGRYGVNDRATGVLGVIGPLRMSYGRTIGAVRFVATLMSEIVEEIYGPSS</sequence>
<dbReference type="InterPro" id="IPR036390">
    <property type="entry name" value="WH_DNA-bd_sf"/>
</dbReference>
<dbReference type="GO" id="GO:0045892">
    <property type="term" value="P:negative regulation of DNA-templated transcription"/>
    <property type="evidence" value="ECO:0007669"/>
    <property type="project" value="UniProtKB-UniRule"/>
</dbReference>
<evidence type="ECO:0000313" key="10">
    <source>
        <dbReference type="Proteomes" id="UP000317371"/>
    </source>
</evidence>
<dbReference type="NCBIfam" id="TIGR00331">
    <property type="entry name" value="hrcA"/>
    <property type="match status" value="1"/>
</dbReference>
<dbReference type="Gene3D" id="3.30.390.60">
    <property type="entry name" value="Heat-inducible transcription repressor hrca homolog, domain 3"/>
    <property type="match status" value="1"/>
</dbReference>
<proteinExistence type="inferred from homology"/>
<organism evidence="9 10">
    <name type="scientific">Litorilinea aerophila</name>
    <dbReference type="NCBI Taxonomy" id="1204385"/>
    <lineage>
        <taxon>Bacteria</taxon>
        <taxon>Bacillati</taxon>
        <taxon>Chloroflexota</taxon>
        <taxon>Caldilineae</taxon>
        <taxon>Caldilineales</taxon>
        <taxon>Caldilineaceae</taxon>
        <taxon>Litorilinea</taxon>
    </lineage>
</organism>
<dbReference type="InterPro" id="IPR002571">
    <property type="entry name" value="HrcA"/>
</dbReference>
<comment type="caution">
    <text evidence="9">The sequence shown here is derived from an EMBL/GenBank/DDBJ whole genome shotgun (WGS) entry which is preliminary data.</text>
</comment>
<dbReference type="GO" id="GO:0003700">
    <property type="term" value="F:DNA-binding transcription factor activity"/>
    <property type="evidence" value="ECO:0007669"/>
    <property type="project" value="InterPro"/>
</dbReference>
<evidence type="ECO:0000256" key="6">
    <source>
        <dbReference type="SAM" id="MobiDB-lite"/>
    </source>
</evidence>
<dbReference type="Gene3D" id="3.30.450.40">
    <property type="match status" value="1"/>
</dbReference>
<dbReference type="PANTHER" id="PTHR34824">
    <property type="entry name" value="HEAT-INDUCIBLE TRANSCRIPTION REPRESSOR HRCA"/>
    <property type="match status" value="1"/>
</dbReference>
<dbReference type="PIRSF" id="PIRSF005485">
    <property type="entry name" value="HrcA"/>
    <property type="match status" value="1"/>
</dbReference>
<dbReference type="Pfam" id="PF08220">
    <property type="entry name" value="HTH_DeoR"/>
    <property type="match status" value="1"/>
</dbReference>
<evidence type="ECO:0000259" key="7">
    <source>
        <dbReference type="Pfam" id="PF01628"/>
    </source>
</evidence>
<feature type="domain" description="Heat-inducible transcription repressor HrcA C-terminal" evidence="7">
    <location>
        <begin position="127"/>
        <end position="343"/>
    </location>
</feature>
<dbReference type="InterPro" id="IPR021153">
    <property type="entry name" value="HrcA_C"/>
</dbReference>
<dbReference type="AlphaFoldDB" id="A0A540VEW1"/>
<evidence type="ECO:0000256" key="4">
    <source>
        <dbReference type="ARBA" id="ARBA00023163"/>
    </source>
</evidence>
<dbReference type="GO" id="GO:0003677">
    <property type="term" value="F:DNA binding"/>
    <property type="evidence" value="ECO:0007669"/>
    <property type="project" value="InterPro"/>
</dbReference>
<accession>A0A540VEW1</accession>
<dbReference type="InterPro" id="IPR023120">
    <property type="entry name" value="WHTH_transcript_rep_HrcA_IDD"/>
</dbReference>
<evidence type="ECO:0000256" key="1">
    <source>
        <dbReference type="ARBA" id="ARBA00022491"/>
    </source>
</evidence>
<dbReference type="Proteomes" id="UP000317371">
    <property type="component" value="Unassembled WGS sequence"/>
</dbReference>
<feature type="region of interest" description="Disordered" evidence="6">
    <location>
        <begin position="1"/>
        <end position="24"/>
    </location>
</feature>
<evidence type="ECO:0000256" key="2">
    <source>
        <dbReference type="ARBA" id="ARBA00023015"/>
    </source>
</evidence>
<dbReference type="Gene3D" id="1.10.10.10">
    <property type="entry name" value="Winged helix-like DNA-binding domain superfamily/Winged helix DNA-binding domain"/>
    <property type="match status" value="1"/>
</dbReference>
<dbReference type="HAMAP" id="MF_00081">
    <property type="entry name" value="HrcA"/>
    <property type="match status" value="1"/>
</dbReference>
<keyword evidence="3 5" id="KW-0346">Stress response</keyword>
<dbReference type="SUPFAM" id="SSF55781">
    <property type="entry name" value="GAF domain-like"/>
    <property type="match status" value="1"/>
</dbReference>
<keyword evidence="4 5" id="KW-0804">Transcription</keyword>
<evidence type="ECO:0000256" key="3">
    <source>
        <dbReference type="ARBA" id="ARBA00023016"/>
    </source>
</evidence>
<comment type="similarity">
    <text evidence="5">Belongs to the HrcA family.</text>
</comment>
<name>A0A540VEW1_9CHLR</name>
<reference evidence="9 10" key="1">
    <citation type="submission" date="2019-06" db="EMBL/GenBank/DDBJ databases">
        <title>Genome sequence of Litorilinea aerophila BAA-2444.</title>
        <authorList>
            <person name="Maclea K.S."/>
            <person name="Maurais E.G."/>
            <person name="Iannazzi L.C."/>
        </authorList>
    </citation>
    <scope>NUCLEOTIDE SEQUENCE [LARGE SCALE GENOMIC DNA]</scope>
    <source>
        <strain evidence="9 10">ATCC BAA-2444</strain>
    </source>
</reference>
<dbReference type="OrthoDB" id="9783139at2"/>
<feature type="compositionally biased region" description="Basic and acidic residues" evidence="6">
    <location>
        <begin position="1"/>
        <end position="13"/>
    </location>
</feature>
<dbReference type="PANTHER" id="PTHR34824:SF1">
    <property type="entry name" value="HEAT-INDUCIBLE TRANSCRIPTION REPRESSOR HRCA"/>
    <property type="match status" value="1"/>
</dbReference>
<dbReference type="InterPro" id="IPR001034">
    <property type="entry name" value="DeoR_HTH"/>
</dbReference>
<keyword evidence="1 5" id="KW-0678">Repressor</keyword>
<keyword evidence="10" id="KW-1185">Reference proteome</keyword>
<comment type="function">
    <text evidence="5">Negative regulator of class I heat shock genes (grpE-dnaK-dnaJ and groELS operons). Prevents heat-shock induction of these operons.</text>
</comment>
<evidence type="ECO:0000259" key="8">
    <source>
        <dbReference type="Pfam" id="PF08220"/>
    </source>
</evidence>
<dbReference type="InParanoid" id="A0A540VEW1"/>
<dbReference type="Pfam" id="PF01628">
    <property type="entry name" value="HrcA"/>
    <property type="match status" value="1"/>
</dbReference>
<dbReference type="SUPFAM" id="SSF46785">
    <property type="entry name" value="Winged helix' DNA-binding domain"/>
    <property type="match status" value="1"/>
</dbReference>
<gene>
    <name evidence="5 9" type="primary">hrcA</name>
    <name evidence="9" type="ORF">FKZ61_13030</name>
</gene>